<gene>
    <name evidence="2" type="ORF">Q0812_11185</name>
</gene>
<name>A0ABT8SNB7_9CAUL</name>
<comment type="caution">
    <text evidence="2">The sequence shown here is derived from an EMBL/GenBank/DDBJ whole genome shotgun (WGS) entry which is preliminary data.</text>
</comment>
<accession>A0ABT8SNB7</accession>
<protein>
    <submittedName>
        <fullName evidence="2">Uncharacterized protein</fullName>
    </submittedName>
</protein>
<evidence type="ECO:0000313" key="2">
    <source>
        <dbReference type="EMBL" id="MDO1559989.1"/>
    </source>
</evidence>
<feature type="region of interest" description="Disordered" evidence="1">
    <location>
        <begin position="38"/>
        <end position="57"/>
    </location>
</feature>
<sequence>MASKTEDWIIRENISRFQRKIDETSSPEDRARLEELLDIEKQKLGPDGSNRGADATH</sequence>
<dbReference type="RefSeq" id="WP_302110420.1">
    <property type="nucleotide sequence ID" value="NZ_JAUKTR010000004.1"/>
</dbReference>
<keyword evidence="3" id="KW-1185">Reference proteome</keyword>
<evidence type="ECO:0000313" key="3">
    <source>
        <dbReference type="Proteomes" id="UP001169063"/>
    </source>
</evidence>
<proteinExistence type="predicted"/>
<dbReference type="EMBL" id="JAUKTR010000004">
    <property type="protein sequence ID" value="MDO1559989.1"/>
    <property type="molecule type" value="Genomic_DNA"/>
</dbReference>
<evidence type="ECO:0000256" key="1">
    <source>
        <dbReference type="SAM" id="MobiDB-lite"/>
    </source>
</evidence>
<organism evidence="2 3">
    <name type="scientific">Peiella sedimenti</name>
    <dbReference type="NCBI Taxonomy" id="3061083"/>
    <lineage>
        <taxon>Bacteria</taxon>
        <taxon>Pseudomonadati</taxon>
        <taxon>Pseudomonadota</taxon>
        <taxon>Alphaproteobacteria</taxon>
        <taxon>Caulobacterales</taxon>
        <taxon>Caulobacteraceae</taxon>
        <taxon>Peiella</taxon>
    </lineage>
</organism>
<dbReference type="Proteomes" id="UP001169063">
    <property type="component" value="Unassembled WGS sequence"/>
</dbReference>
<reference evidence="2" key="1">
    <citation type="submission" date="2023-07" db="EMBL/GenBank/DDBJ databases">
        <title>Brevundimonas soil sp. nov., isolated from the soil of chemical plant.</title>
        <authorList>
            <person name="Wu N."/>
        </authorList>
    </citation>
    <scope>NUCLEOTIDE SEQUENCE</scope>
    <source>
        <strain evidence="2">XZ-24</strain>
    </source>
</reference>